<dbReference type="Proteomes" id="UP001381693">
    <property type="component" value="Unassembled WGS sequence"/>
</dbReference>
<name>A0AAN9A155_HALRR</name>
<accession>A0AAN9A155</accession>
<keyword evidence="1" id="KW-0472">Membrane</keyword>
<reference evidence="2 3" key="1">
    <citation type="submission" date="2023-11" db="EMBL/GenBank/DDBJ databases">
        <title>Halocaridina rubra genome assembly.</title>
        <authorList>
            <person name="Smith C."/>
        </authorList>
    </citation>
    <scope>NUCLEOTIDE SEQUENCE [LARGE SCALE GENOMIC DNA]</scope>
    <source>
        <strain evidence="2">EP-1</strain>
        <tissue evidence="2">Whole</tissue>
    </source>
</reference>
<dbReference type="AlphaFoldDB" id="A0AAN9A155"/>
<evidence type="ECO:0000256" key="1">
    <source>
        <dbReference type="SAM" id="Phobius"/>
    </source>
</evidence>
<evidence type="ECO:0000313" key="2">
    <source>
        <dbReference type="EMBL" id="KAK7068515.1"/>
    </source>
</evidence>
<keyword evidence="1" id="KW-1133">Transmembrane helix</keyword>
<gene>
    <name evidence="2" type="ORF">SK128_026126</name>
</gene>
<proteinExistence type="predicted"/>
<sequence length="356" mass="40270">MEWYIIAIPAISGVLVAILGIFICIHCCRRRKRRHPQNRSSERGEDNTVSDLAMSHGANKTHTIPSPGTGHCSNPACYSNVVYSPTRPFLSSPALQHNRYINTESIYDNIMNRVTPARVGDHQPLRPALSSLPSVSYTRNVTNRHLKAPPGLNHGTQTLGRFQSYPRKQHSALAQKLYPATGNPEAKILPPVFAPQASTRRLLQEQREYIDDYLRPLQCRGQRHRLPAPPSVLPGVLSTVSTASEDYLDIMGSQKENEPSGPHMQEAKVELRIPNEMALFKFKKENELSHPDMQDNMNQTSTEETNIELRIPSEKALVKFVKENRVMRPMTMALMEIDKKIKLKLKLVIEEDDMPK</sequence>
<organism evidence="2 3">
    <name type="scientific">Halocaridina rubra</name>
    <name type="common">Hawaiian red shrimp</name>
    <dbReference type="NCBI Taxonomy" id="373956"/>
    <lineage>
        <taxon>Eukaryota</taxon>
        <taxon>Metazoa</taxon>
        <taxon>Ecdysozoa</taxon>
        <taxon>Arthropoda</taxon>
        <taxon>Crustacea</taxon>
        <taxon>Multicrustacea</taxon>
        <taxon>Malacostraca</taxon>
        <taxon>Eumalacostraca</taxon>
        <taxon>Eucarida</taxon>
        <taxon>Decapoda</taxon>
        <taxon>Pleocyemata</taxon>
        <taxon>Caridea</taxon>
        <taxon>Atyoidea</taxon>
        <taxon>Atyidae</taxon>
        <taxon>Halocaridina</taxon>
    </lineage>
</organism>
<feature type="transmembrane region" description="Helical" evidence="1">
    <location>
        <begin position="6"/>
        <end position="28"/>
    </location>
</feature>
<keyword evidence="3" id="KW-1185">Reference proteome</keyword>
<protein>
    <submittedName>
        <fullName evidence="2">Uncharacterized protein</fullName>
    </submittedName>
</protein>
<comment type="caution">
    <text evidence="2">The sequence shown here is derived from an EMBL/GenBank/DDBJ whole genome shotgun (WGS) entry which is preliminary data.</text>
</comment>
<keyword evidence="1" id="KW-0812">Transmembrane</keyword>
<evidence type="ECO:0000313" key="3">
    <source>
        <dbReference type="Proteomes" id="UP001381693"/>
    </source>
</evidence>
<dbReference type="EMBL" id="JAXCGZ010017213">
    <property type="protein sequence ID" value="KAK7068515.1"/>
    <property type="molecule type" value="Genomic_DNA"/>
</dbReference>